<proteinExistence type="predicted"/>
<accession>A0A2H3DGD8</accession>
<dbReference type="InParanoid" id="A0A2H3DGD8"/>
<dbReference type="InterPro" id="IPR036047">
    <property type="entry name" value="F-box-like_dom_sf"/>
</dbReference>
<dbReference type="AlphaFoldDB" id="A0A2H3DGD8"/>
<dbReference type="SUPFAM" id="SSF52047">
    <property type="entry name" value="RNI-like"/>
    <property type="match status" value="1"/>
</dbReference>
<gene>
    <name evidence="1" type="ORF">ARMGADRAFT_1113127</name>
</gene>
<dbReference type="PANTHER" id="PTHR13318">
    <property type="entry name" value="PARTNER OF PAIRED, ISOFORM B-RELATED"/>
    <property type="match status" value="1"/>
</dbReference>
<dbReference type="GO" id="GO:0031146">
    <property type="term" value="P:SCF-dependent proteasomal ubiquitin-dependent protein catabolic process"/>
    <property type="evidence" value="ECO:0007669"/>
    <property type="project" value="TreeGrafter"/>
</dbReference>
<dbReference type="Proteomes" id="UP000217790">
    <property type="component" value="Unassembled WGS sequence"/>
</dbReference>
<dbReference type="Gene3D" id="3.80.10.10">
    <property type="entry name" value="Ribonuclease Inhibitor"/>
    <property type="match status" value="1"/>
</dbReference>
<organism evidence="1 2">
    <name type="scientific">Armillaria gallica</name>
    <name type="common">Bulbous honey fungus</name>
    <name type="synonym">Armillaria bulbosa</name>
    <dbReference type="NCBI Taxonomy" id="47427"/>
    <lineage>
        <taxon>Eukaryota</taxon>
        <taxon>Fungi</taxon>
        <taxon>Dikarya</taxon>
        <taxon>Basidiomycota</taxon>
        <taxon>Agaricomycotina</taxon>
        <taxon>Agaricomycetes</taxon>
        <taxon>Agaricomycetidae</taxon>
        <taxon>Agaricales</taxon>
        <taxon>Marasmiineae</taxon>
        <taxon>Physalacriaceae</taxon>
        <taxon>Armillaria</taxon>
    </lineage>
</organism>
<evidence type="ECO:0000313" key="1">
    <source>
        <dbReference type="EMBL" id="PBK89918.1"/>
    </source>
</evidence>
<dbReference type="InterPro" id="IPR032675">
    <property type="entry name" value="LRR_dom_sf"/>
</dbReference>
<dbReference type="OMA" id="HELRTIN"/>
<sequence>MVANLNKLPSTLFLLILESYDYLLIDPHNANGAPSYTSDSQLSYSVEYILKLAFRSPLRSTQFCLYNGNAAAKSTGGGVRRICRSGSPSVIRLFLSTKFSDSGGPFEHLTAMSRPEAATLSTELAVITAQLELLRTQEVELQQHIDGLQAYKNTISARRRALEVKEFELEASRHPVNWLPVELLVNVFLLFVEDDNSAFILTHVCQKWREVALTTPRLWTCISTRSTRWNNNLVALALERSRDCLLDVVLDDRSTDPSAITLHLETCVDHYKRIRNCTMHAPEFLSVEKLATIINQFPCVHLRSLSLSVMTKNPIPLGTIAEPSPDTKPSIPLTHLGLTKVPLAFLSQHLLTNIVNLTMCYPPTARLMLADLTSFLSFIPGLEELVLLNTSFVPPPSVVQATRLPSLRSIEWSYPRDALILQLFTALEVPALQRLDLWIDSPNPRYHTSQPNTNVCVLPSLEELLVQCTDEDAMGSVLRKFAFPVLRKLELTNADERLRLEGIRSDSLPLLPRMESLFRDPRQPQLTHLTLSHYMVTPNAEAMLGYVPALVSLSLDACTGIKGVLESLMREAVGTEGVKYCSKLERLSFWSCRDLEKGVLERLVRARNLAGRGIWGGERKIRPSPEERRIRPLPSKRVGGTAHMKPVPITYLRVDNCPNVTAEEMSALSRELGVVDIAFK</sequence>
<protein>
    <submittedName>
        <fullName evidence="1">Uncharacterized protein</fullName>
    </submittedName>
</protein>
<dbReference type="PANTHER" id="PTHR13318:SF190">
    <property type="entry name" value="PARTNER OF PAIRED, ISOFORM B"/>
    <property type="match status" value="1"/>
</dbReference>
<dbReference type="OrthoDB" id="3027018at2759"/>
<dbReference type="GO" id="GO:0019005">
    <property type="term" value="C:SCF ubiquitin ligase complex"/>
    <property type="evidence" value="ECO:0007669"/>
    <property type="project" value="TreeGrafter"/>
</dbReference>
<evidence type="ECO:0000313" key="2">
    <source>
        <dbReference type="Proteomes" id="UP000217790"/>
    </source>
</evidence>
<dbReference type="EMBL" id="KZ293667">
    <property type="protein sequence ID" value="PBK89918.1"/>
    <property type="molecule type" value="Genomic_DNA"/>
</dbReference>
<dbReference type="STRING" id="47427.A0A2H3DGD8"/>
<dbReference type="SUPFAM" id="SSF81383">
    <property type="entry name" value="F-box domain"/>
    <property type="match status" value="1"/>
</dbReference>
<reference evidence="2" key="1">
    <citation type="journal article" date="2017" name="Nat. Ecol. Evol.">
        <title>Genome expansion and lineage-specific genetic innovations in the forest pathogenic fungi Armillaria.</title>
        <authorList>
            <person name="Sipos G."/>
            <person name="Prasanna A.N."/>
            <person name="Walter M.C."/>
            <person name="O'Connor E."/>
            <person name="Balint B."/>
            <person name="Krizsan K."/>
            <person name="Kiss B."/>
            <person name="Hess J."/>
            <person name="Varga T."/>
            <person name="Slot J."/>
            <person name="Riley R."/>
            <person name="Boka B."/>
            <person name="Rigling D."/>
            <person name="Barry K."/>
            <person name="Lee J."/>
            <person name="Mihaltcheva S."/>
            <person name="LaButti K."/>
            <person name="Lipzen A."/>
            <person name="Waldron R."/>
            <person name="Moloney N.M."/>
            <person name="Sperisen C."/>
            <person name="Kredics L."/>
            <person name="Vagvoelgyi C."/>
            <person name="Patrignani A."/>
            <person name="Fitzpatrick D."/>
            <person name="Nagy I."/>
            <person name="Doyle S."/>
            <person name="Anderson J.B."/>
            <person name="Grigoriev I.V."/>
            <person name="Gueldener U."/>
            <person name="Muensterkoetter M."/>
            <person name="Nagy L.G."/>
        </authorList>
    </citation>
    <scope>NUCLEOTIDE SEQUENCE [LARGE SCALE GENOMIC DNA]</scope>
    <source>
        <strain evidence="2">Ar21-2</strain>
    </source>
</reference>
<name>A0A2H3DGD8_ARMGA</name>
<keyword evidence="2" id="KW-1185">Reference proteome</keyword>